<evidence type="ECO:0000256" key="4">
    <source>
        <dbReference type="ARBA" id="ARBA00022840"/>
    </source>
</evidence>
<evidence type="ECO:0000256" key="3">
    <source>
        <dbReference type="ARBA" id="ARBA00022777"/>
    </source>
</evidence>
<accession>A0A512M4S0</accession>
<dbReference type="SUPFAM" id="SSF50998">
    <property type="entry name" value="Quinoprotein alcohol dehydrogenase-like"/>
    <property type="match status" value="1"/>
</dbReference>
<keyword evidence="3" id="KW-0418">Kinase</keyword>
<feature type="region of interest" description="Disordered" evidence="6">
    <location>
        <begin position="361"/>
        <end position="406"/>
    </location>
</feature>
<organism evidence="9 10">
    <name type="scientific">Brevifollis gellanilyticus</name>
    <dbReference type="NCBI Taxonomy" id="748831"/>
    <lineage>
        <taxon>Bacteria</taxon>
        <taxon>Pseudomonadati</taxon>
        <taxon>Verrucomicrobiota</taxon>
        <taxon>Verrucomicrobiia</taxon>
        <taxon>Verrucomicrobiales</taxon>
        <taxon>Verrucomicrobiaceae</taxon>
    </lineage>
</organism>
<dbReference type="PROSITE" id="PS50011">
    <property type="entry name" value="PROTEIN_KINASE_DOM"/>
    <property type="match status" value="1"/>
</dbReference>
<evidence type="ECO:0000256" key="7">
    <source>
        <dbReference type="SAM" id="Phobius"/>
    </source>
</evidence>
<dbReference type="EMBL" id="BKAG01000005">
    <property type="protein sequence ID" value="GEP41720.1"/>
    <property type="molecule type" value="Genomic_DNA"/>
</dbReference>
<dbReference type="InterPro" id="IPR017441">
    <property type="entry name" value="Protein_kinase_ATP_BS"/>
</dbReference>
<evidence type="ECO:0000313" key="10">
    <source>
        <dbReference type="Proteomes" id="UP000321577"/>
    </source>
</evidence>
<dbReference type="CDD" id="cd14014">
    <property type="entry name" value="STKc_PknB_like"/>
    <property type="match status" value="1"/>
</dbReference>
<keyword evidence="7" id="KW-1133">Transmembrane helix</keyword>
<feature type="binding site" evidence="5">
    <location>
        <position position="74"/>
    </location>
    <ligand>
        <name>ATP</name>
        <dbReference type="ChEBI" id="CHEBI:30616"/>
    </ligand>
</feature>
<dbReference type="InterPro" id="IPR009091">
    <property type="entry name" value="RCC1/BLIP-II"/>
</dbReference>
<feature type="domain" description="Protein kinase" evidence="8">
    <location>
        <begin position="45"/>
        <end position="293"/>
    </location>
</feature>
<gene>
    <name evidence="9" type="ORF">BGE01nite_10110</name>
</gene>
<feature type="compositionally biased region" description="Low complexity" evidence="6">
    <location>
        <begin position="295"/>
        <end position="313"/>
    </location>
</feature>
<keyword evidence="4 5" id="KW-0067">ATP-binding</keyword>
<dbReference type="InterPro" id="IPR011047">
    <property type="entry name" value="Quinoprotein_ADH-like_sf"/>
</dbReference>
<dbReference type="PROSITE" id="PS00107">
    <property type="entry name" value="PROTEIN_KINASE_ATP"/>
    <property type="match status" value="1"/>
</dbReference>
<evidence type="ECO:0000259" key="8">
    <source>
        <dbReference type="PROSITE" id="PS50011"/>
    </source>
</evidence>
<proteinExistence type="predicted"/>
<keyword evidence="7" id="KW-0472">Membrane</keyword>
<reference evidence="9 10" key="1">
    <citation type="submission" date="2019-07" db="EMBL/GenBank/DDBJ databases">
        <title>Whole genome shotgun sequence of Brevifollis gellanilyticus NBRC 108608.</title>
        <authorList>
            <person name="Hosoyama A."/>
            <person name="Uohara A."/>
            <person name="Ohji S."/>
            <person name="Ichikawa N."/>
        </authorList>
    </citation>
    <scope>NUCLEOTIDE SEQUENCE [LARGE SCALE GENOMIC DNA]</scope>
    <source>
        <strain evidence="9 10">NBRC 108608</strain>
    </source>
</reference>
<dbReference type="GO" id="GO:0005524">
    <property type="term" value="F:ATP binding"/>
    <property type="evidence" value="ECO:0007669"/>
    <property type="project" value="UniProtKB-UniRule"/>
</dbReference>
<evidence type="ECO:0000256" key="2">
    <source>
        <dbReference type="ARBA" id="ARBA00022741"/>
    </source>
</evidence>
<dbReference type="Gene3D" id="1.10.510.10">
    <property type="entry name" value="Transferase(Phosphotransferase) domain 1"/>
    <property type="match status" value="1"/>
</dbReference>
<dbReference type="Gene3D" id="3.30.200.20">
    <property type="entry name" value="Phosphorylase Kinase, domain 1"/>
    <property type="match status" value="1"/>
</dbReference>
<dbReference type="InterPro" id="IPR000719">
    <property type="entry name" value="Prot_kinase_dom"/>
</dbReference>
<keyword evidence="1" id="KW-0808">Transferase</keyword>
<dbReference type="InterPro" id="IPR011009">
    <property type="entry name" value="Kinase-like_dom_sf"/>
</dbReference>
<dbReference type="Proteomes" id="UP000321577">
    <property type="component" value="Unassembled WGS sequence"/>
</dbReference>
<evidence type="ECO:0000256" key="5">
    <source>
        <dbReference type="PROSITE-ProRule" id="PRU10141"/>
    </source>
</evidence>
<comment type="caution">
    <text evidence="9">The sequence shown here is derived from an EMBL/GenBank/DDBJ whole genome shotgun (WGS) entry which is preliminary data.</text>
</comment>
<dbReference type="Pfam" id="PF00069">
    <property type="entry name" value="Pkinase"/>
    <property type="match status" value="1"/>
</dbReference>
<dbReference type="GO" id="GO:0004674">
    <property type="term" value="F:protein serine/threonine kinase activity"/>
    <property type="evidence" value="ECO:0007669"/>
    <property type="project" value="TreeGrafter"/>
</dbReference>
<keyword evidence="2 5" id="KW-0547">Nucleotide-binding</keyword>
<protein>
    <recommendedName>
        <fullName evidence="8">Protein kinase domain-containing protein</fullName>
    </recommendedName>
</protein>
<sequence>MSQKPPSLIAGLDPQALFGLSADDSAVIDCEPPSVEEAARLFPQWQVRSLLGRGGMGAVYEMHQPELDRLVAVKLLPLEASRDEHLVERFRREARTLARLRHPGIVALFESGVTSNGHLFFVMEHVDGSPLNHWTSKGRLEVANAIEIVRQVCEALAYAHAQGVIHRDIKPSNILLDKQGRVKLADFGLACGQQAADAPGVTLSRTGAFMGTPNYAAPEQVRDATKVDHRADIYALGVLFYEMLTGELPRGVFQPPSRKVGTDARLDQVVQRALQERPEDRYQAAGELKDDVERSQAPSPSSASPSQAQAPASEPERRSRRRKPERSPMKAAGMVMLLVAVAAIVSVSWWGMWRVMSSQDSTSKASTSAGRSPSTSGDAKPGQTAAGATPSLDKSPPPKVTAPPGALEAGTKIHVWSVSPVSPALFPPKSLTTVDWRDAVLTSHGGAALLEDGSVVMWDEKTPGQEHRITLSKPVNNLIATPSEVIAKTKDGQIYLLPRDGQGKAPNTLATNVTTLFPSAKDGQILFCKRDGMPQLLSFGETAGEPVQVARYQTDPAAIAQDGTLWGINATGKLLARKAGSDGFEVQSSLLMSDLAVMGAAVVALDANDGSVHALNSSDPVPPGVSGQYKILAVNGMAMAYSRDLKAVLWGPKVEDSPQRFRLPEGVVYVRLGPTGLMVAW</sequence>
<dbReference type="PANTHER" id="PTHR43289">
    <property type="entry name" value="MITOGEN-ACTIVATED PROTEIN KINASE KINASE KINASE 20-RELATED"/>
    <property type="match status" value="1"/>
</dbReference>
<keyword evidence="7" id="KW-0812">Transmembrane</keyword>
<dbReference type="OrthoDB" id="6111975at2"/>
<dbReference type="RefSeq" id="WP_146849181.1">
    <property type="nucleotide sequence ID" value="NZ_BKAG01000005.1"/>
</dbReference>
<feature type="transmembrane region" description="Helical" evidence="7">
    <location>
        <begin position="331"/>
        <end position="353"/>
    </location>
</feature>
<dbReference type="InterPro" id="IPR008271">
    <property type="entry name" value="Ser/Thr_kinase_AS"/>
</dbReference>
<dbReference type="PANTHER" id="PTHR43289:SF30">
    <property type="entry name" value="NON-SPECIFIC SERINE_THREONINE PROTEIN KINASE"/>
    <property type="match status" value="1"/>
</dbReference>
<keyword evidence="10" id="KW-1185">Reference proteome</keyword>
<dbReference type="SMART" id="SM00220">
    <property type="entry name" value="S_TKc"/>
    <property type="match status" value="1"/>
</dbReference>
<feature type="region of interest" description="Disordered" evidence="6">
    <location>
        <begin position="288"/>
        <end position="328"/>
    </location>
</feature>
<dbReference type="SUPFAM" id="SSF56112">
    <property type="entry name" value="Protein kinase-like (PK-like)"/>
    <property type="match status" value="1"/>
</dbReference>
<dbReference type="Gene3D" id="2.130.10.30">
    <property type="entry name" value="Regulator of chromosome condensation 1/beta-lactamase-inhibitor protein II"/>
    <property type="match status" value="1"/>
</dbReference>
<dbReference type="PROSITE" id="PS00108">
    <property type="entry name" value="PROTEIN_KINASE_ST"/>
    <property type="match status" value="1"/>
</dbReference>
<evidence type="ECO:0000256" key="6">
    <source>
        <dbReference type="SAM" id="MobiDB-lite"/>
    </source>
</evidence>
<evidence type="ECO:0000313" key="9">
    <source>
        <dbReference type="EMBL" id="GEP41720.1"/>
    </source>
</evidence>
<name>A0A512M4S0_9BACT</name>
<dbReference type="AlphaFoldDB" id="A0A512M4S0"/>
<evidence type="ECO:0000256" key="1">
    <source>
        <dbReference type="ARBA" id="ARBA00022679"/>
    </source>
</evidence>